<dbReference type="Proteomes" id="UP000034510">
    <property type="component" value="Unassembled WGS sequence"/>
</dbReference>
<name>A0A0G1P406_9BACT</name>
<evidence type="ECO:0000313" key="1">
    <source>
        <dbReference type="EMBL" id="KKU27599.1"/>
    </source>
</evidence>
<sequence length="72" mass="8125">FFCLNSGNQTVRSDIEIETSKLGVIGNVFNWGSAYGIKISFREAVFSQMIDFPRKKNSFHLTYCRGLLGDTV</sequence>
<protein>
    <submittedName>
        <fullName evidence="1">Uncharacterized protein</fullName>
    </submittedName>
</protein>
<dbReference type="AlphaFoldDB" id="A0A0G1P406"/>
<gene>
    <name evidence="1" type="ORF">UX41_C0047G0007</name>
</gene>
<evidence type="ECO:0000313" key="2">
    <source>
        <dbReference type="Proteomes" id="UP000034510"/>
    </source>
</evidence>
<reference evidence="1 2" key="1">
    <citation type="journal article" date="2015" name="Nature">
        <title>rRNA introns, odd ribosomes, and small enigmatic genomes across a large radiation of phyla.</title>
        <authorList>
            <person name="Brown C.T."/>
            <person name="Hug L.A."/>
            <person name="Thomas B.C."/>
            <person name="Sharon I."/>
            <person name="Castelle C.J."/>
            <person name="Singh A."/>
            <person name="Wilkins M.J."/>
            <person name="Williams K.H."/>
            <person name="Banfield J.F."/>
        </authorList>
    </citation>
    <scope>NUCLEOTIDE SEQUENCE [LARGE SCALE GENOMIC DNA]</scope>
</reference>
<comment type="caution">
    <text evidence="1">The sequence shown here is derived from an EMBL/GenBank/DDBJ whole genome shotgun (WGS) entry which is preliminary data.</text>
</comment>
<accession>A0A0G1P406</accession>
<dbReference type="EMBL" id="LCMC01000047">
    <property type="protein sequence ID" value="KKU27599.1"/>
    <property type="molecule type" value="Genomic_DNA"/>
</dbReference>
<organism evidence="1 2">
    <name type="scientific">Candidatus Collierbacteria bacterium GW2011_GWE1_46_18</name>
    <dbReference type="NCBI Taxonomy" id="1618399"/>
    <lineage>
        <taxon>Bacteria</taxon>
        <taxon>Candidatus Collieribacteriota</taxon>
    </lineage>
</organism>
<feature type="non-terminal residue" evidence="1">
    <location>
        <position position="1"/>
    </location>
</feature>
<proteinExistence type="predicted"/>